<dbReference type="RefSeq" id="XP_014473259.1">
    <property type="nucleotide sequence ID" value="XM_014617773.1"/>
</dbReference>
<dbReference type="GO" id="GO:0005783">
    <property type="term" value="C:endoplasmic reticulum"/>
    <property type="evidence" value="ECO:0007669"/>
    <property type="project" value="UniProtKB-SubCell"/>
</dbReference>
<evidence type="ECO:0000256" key="9">
    <source>
        <dbReference type="ARBA" id="ARBA00023128"/>
    </source>
</evidence>
<keyword evidence="5 16" id="KW-0812">Transmembrane</keyword>
<evidence type="ECO:0000256" key="11">
    <source>
        <dbReference type="ARBA" id="ARBA00023209"/>
    </source>
</evidence>
<dbReference type="GeneID" id="106743685"/>
<evidence type="ECO:0000256" key="2">
    <source>
        <dbReference type="ARBA" id="ARBA00004173"/>
    </source>
</evidence>
<keyword evidence="9" id="KW-0496">Mitochondrion</keyword>
<evidence type="ECO:0000256" key="6">
    <source>
        <dbReference type="ARBA" id="ARBA00022824"/>
    </source>
</evidence>
<evidence type="ECO:0000256" key="1">
    <source>
        <dbReference type="ARBA" id="ARBA00004167"/>
    </source>
</evidence>
<dbReference type="SUPFAM" id="SSF48371">
    <property type="entry name" value="ARM repeat"/>
    <property type="match status" value="1"/>
</dbReference>
<dbReference type="PANTHER" id="PTHR48182">
    <property type="entry name" value="PROTEIN SERAC1"/>
    <property type="match status" value="1"/>
</dbReference>
<evidence type="ECO:0000313" key="17">
    <source>
        <dbReference type="Proteomes" id="UP000515204"/>
    </source>
</evidence>
<organism evidence="17 18">
    <name type="scientific">Dinoponera quadriceps</name>
    <name type="common">South American ant</name>
    <dbReference type="NCBI Taxonomy" id="609295"/>
    <lineage>
        <taxon>Eukaryota</taxon>
        <taxon>Metazoa</taxon>
        <taxon>Ecdysozoa</taxon>
        <taxon>Arthropoda</taxon>
        <taxon>Hexapoda</taxon>
        <taxon>Insecta</taxon>
        <taxon>Pterygota</taxon>
        <taxon>Neoptera</taxon>
        <taxon>Endopterygota</taxon>
        <taxon>Hymenoptera</taxon>
        <taxon>Apocrita</taxon>
        <taxon>Aculeata</taxon>
        <taxon>Formicoidea</taxon>
        <taxon>Formicidae</taxon>
        <taxon>Ponerinae</taxon>
        <taxon>Ponerini</taxon>
        <taxon>Dinoponera</taxon>
    </lineage>
</organism>
<keyword evidence="7 16" id="KW-1133">Transmembrane helix</keyword>
<keyword evidence="12" id="KW-1208">Phospholipid metabolism</keyword>
<proteinExistence type="inferred from homology"/>
<evidence type="ECO:0000256" key="5">
    <source>
        <dbReference type="ARBA" id="ARBA00022692"/>
    </source>
</evidence>
<accession>A0A6P3X5T6</accession>
<feature type="transmembrane region" description="Helical" evidence="16">
    <location>
        <begin position="73"/>
        <end position="91"/>
    </location>
</feature>
<evidence type="ECO:0000256" key="3">
    <source>
        <dbReference type="ARBA" id="ARBA00004240"/>
    </source>
</evidence>
<comment type="subcellular location">
    <subcellularLocation>
        <location evidence="3">Endoplasmic reticulum</location>
    </subcellularLocation>
    <subcellularLocation>
        <location evidence="1">Membrane</location>
        <topology evidence="1">Single-pass membrane protein</topology>
    </subcellularLocation>
    <subcellularLocation>
        <location evidence="2">Mitochondrion</location>
    </subcellularLocation>
</comment>
<dbReference type="InterPro" id="IPR016024">
    <property type="entry name" value="ARM-type_fold"/>
</dbReference>
<evidence type="ECO:0000256" key="10">
    <source>
        <dbReference type="ARBA" id="ARBA00023136"/>
    </source>
</evidence>
<evidence type="ECO:0000256" key="15">
    <source>
        <dbReference type="ARBA" id="ARBA00041701"/>
    </source>
</evidence>
<dbReference type="Gene3D" id="1.25.10.10">
    <property type="entry name" value="Leucine-rich Repeat Variant"/>
    <property type="match status" value="1"/>
</dbReference>
<evidence type="ECO:0000256" key="4">
    <source>
        <dbReference type="ARBA" id="ARBA00022516"/>
    </source>
</evidence>
<keyword evidence="4" id="KW-0444">Lipid biosynthesis</keyword>
<dbReference type="Proteomes" id="UP000515204">
    <property type="component" value="Unplaced"/>
</dbReference>
<evidence type="ECO:0000256" key="16">
    <source>
        <dbReference type="SAM" id="Phobius"/>
    </source>
</evidence>
<protein>
    <recommendedName>
        <fullName evidence="14">Protein SERAC1</fullName>
    </recommendedName>
    <alternativeName>
        <fullName evidence="15">Serine active site-containing protein 1</fullName>
    </alternativeName>
</protein>
<keyword evidence="6" id="KW-0256">Endoplasmic reticulum</keyword>
<evidence type="ECO:0000256" key="7">
    <source>
        <dbReference type="ARBA" id="ARBA00022989"/>
    </source>
</evidence>
<dbReference type="Gene3D" id="3.40.50.1820">
    <property type="entry name" value="alpha/beta hydrolase"/>
    <property type="match status" value="1"/>
</dbReference>
<dbReference type="InterPro" id="IPR052374">
    <property type="entry name" value="SERAC1"/>
</dbReference>
<gene>
    <name evidence="18" type="primary">LOC106743685</name>
</gene>
<sequence length="789" mass="90463">MFSTGNEYWNATDVDGSKLRSKVYVFKSFETVKCLIITISKFNPASPAPSLNAHECPLCHTMRVQIYKNYVRYLKTSSTCVVVLGGFWYLYQLRQISQIVRSTVNTNVLKLEEVHPQYIYINDPLFKDILMFGKDEDLYRSALEKPRGLGDILMKWWKVYSHNLAYKLLYMAQHGDKNERCKAVTVLGSLSYLKNWQYCHLAQMLDAKTAVALARIPDVNLQFFLQPPYYHIQYKLHDILEKIHSLLLLLDTLCNKTHPCLTQFLSKNFKDLHRDGFIFDHDLTSMGLLAAPVTIWDSTLLKCCVQSICHHSSLEEYSKHLVDAGALPILTAIEKICKDDIEMCILLARIISNVSLHTEYLEKIFESGWIGILSRWSRSDDIRLSAQAHRALANLDAEANEGAKYPRRIYLLHPSHRNHATTKMDVVFLHGLLGGVFVTWRQRDADTSALGVVDDTTPRQTADYLSTMIDDDRPQEFFKDLARDLQLREWKKIGHDFEVILEDCPQNTNSRANGPYFCKGNDSCMNNGPELASKTQCWPKDWLPMDVPSLRIIGINYDTSLSMWTPFCPIESMKSTIKERSEEYITKLIMANVGQRSLVWVSHSMGGLLVKKMLVEEWKAGDKNGICRNTRAIVFYSTPHRGSHVAALKQTTQILVWPTVEVQELREESPELLQLHEEFLEMLKEHHIEIVSFGETKSTLVTALKLSFQFVSLDSADPGVGEFFEIPQDHISICKPASRQSFLYQKLLSVLKRQFGNPQEEGKILSSIRYLLSLPNFSLQSGRCEHRET</sequence>
<dbReference type="KEGG" id="dqu:106743685"/>
<dbReference type="GO" id="GO:0005739">
    <property type="term" value="C:mitochondrion"/>
    <property type="evidence" value="ECO:0007669"/>
    <property type="project" value="UniProtKB-SubCell"/>
</dbReference>
<dbReference type="PANTHER" id="PTHR48182:SF2">
    <property type="entry name" value="PROTEIN SERAC1"/>
    <property type="match status" value="1"/>
</dbReference>
<name>A0A6P3X5T6_DINQU</name>
<dbReference type="InterPro" id="IPR011989">
    <property type="entry name" value="ARM-like"/>
</dbReference>
<evidence type="ECO:0000256" key="14">
    <source>
        <dbReference type="ARBA" id="ARBA00040991"/>
    </source>
</evidence>
<keyword evidence="10 16" id="KW-0472">Membrane</keyword>
<dbReference type="GO" id="GO:0016020">
    <property type="term" value="C:membrane"/>
    <property type="evidence" value="ECO:0007669"/>
    <property type="project" value="UniProtKB-SubCell"/>
</dbReference>
<reference evidence="18" key="1">
    <citation type="submission" date="2025-08" db="UniProtKB">
        <authorList>
            <consortium name="RefSeq"/>
        </authorList>
    </citation>
    <scope>IDENTIFICATION</scope>
</reference>
<evidence type="ECO:0000256" key="12">
    <source>
        <dbReference type="ARBA" id="ARBA00023264"/>
    </source>
</evidence>
<comment type="similarity">
    <text evidence="13">Belongs to the SERAC1 family.</text>
</comment>
<evidence type="ECO:0000313" key="18">
    <source>
        <dbReference type="RefSeq" id="XP_014473259.1"/>
    </source>
</evidence>
<keyword evidence="8" id="KW-0443">Lipid metabolism</keyword>
<evidence type="ECO:0000256" key="13">
    <source>
        <dbReference type="ARBA" id="ARBA00038024"/>
    </source>
</evidence>
<evidence type="ECO:0000256" key="8">
    <source>
        <dbReference type="ARBA" id="ARBA00023098"/>
    </source>
</evidence>
<keyword evidence="17" id="KW-1185">Reference proteome</keyword>
<keyword evidence="11" id="KW-0594">Phospholipid biosynthesis</keyword>
<dbReference type="GO" id="GO:0008654">
    <property type="term" value="P:phospholipid biosynthetic process"/>
    <property type="evidence" value="ECO:0007669"/>
    <property type="project" value="UniProtKB-KW"/>
</dbReference>
<dbReference type="InterPro" id="IPR029058">
    <property type="entry name" value="AB_hydrolase_fold"/>
</dbReference>
<dbReference type="SUPFAM" id="SSF53474">
    <property type="entry name" value="alpha/beta-Hydrolases"/>
    <property type="match status" value="1"/>
</dbReference>
<dbReference type="AlphaFoldDB" id="A0A6P3X5T6"/>
<dbReference type="OrthoDB" id="5086500at2759"/>